<dbReference type="Gene3D" id="1.10.1660.10">
    <property type="match status" value="1"/>
</dbReference>
<dbReference type="SUPFAM" id="SSF46955">
    <property type="entry name" value="Putative DNA-binding domain"/>
    <property type="match status" value="1"/>
</dbReference>
<organism evidence="3 4">
    <name type="scientific">Corynebacterium mustelae</name>
    <dbReference type="NCBI Taxonomy" id="571915"/>
    <lineage>
        <taxon>Bacteria</taxon>
        <taxon>Bacillati</taxon>
        <taxon>Actinomycetota</taxon>
        <taxon>Actinomycetes</taxon>
        <taxon>Mycobacteriales</taxon>
        <taxon>Corynebacteriaceae</taxon>
        <taxon>Corynebacterium</taxon>
    </lineage>
</organism>
<dbReference type="PANTHER" id="PTHR30204:SF93">
    <property type="entry name" value="HTH MERR-TYPE DOMAIN-CONTAINING PROTEIN"/>
    <property type="match status" value="1"/>
</dbReference>
<dbReference type="InterPro" id="IPR009061">
    <property type="entry name" value="DNA-bd_dom_put_sf"/>
</dbReference>
<dbReference type="KEGG" id="cmv:CMUST_00030"/>
<evidence type="ECO:0000256" key="1">
    <source>
        <dbReference type="ARBA" id="ARBA00023125"/>
    </source>
</evidence>
<dbReference type="STRING" id="571915.CMUST_00030"/>
<dbReference type="CDD" id="cd00592">
    <property type="entry name" value="HTH_MerR-like"/>
    <property type="match status" value="1"/>
</dbReference>
<accession>A0A0G3GTB8</accession>
<dbReference type="GO" id="GO:0003700">
    <property type="term" value="F:DNA-binding transcription factor activity"/>
    <property type="evidence" value="ECO:0007669"/>
    <property type="project" value="InterPro"/>
</dbReference>
<dbReference type="Proteomes" id="UP000035199">
    <property type="component" value="Chromosome"/>
</dbReference>
<dbReference type="PANTHER" id="PTHR30204">
    <property type="entry name" value="REDOX-CYCLING DRUG-SENSING TRANSCRIPTIONAL ACTIVATOR SOXR"/>
    <property type="match status" value="1"/>
</dbReference>
<evidence type="ECO:0000313" key="3">
    <source>
        <dbReference type="EMBL" id="AKK04369.1"/>
    </source>
</evidence>
<reference evidence="3 4" key="1">
    <citation type="journal article" date="2015" name="Genome Announc.">
        <title>Complete Genome Sequence of the Type Strain Corynebacterium mustelae DSM 45274, Isolated from Various Tissues of a Male Ferret with Lethal Sepsis.</title>
        <authorList>
            <person name="Ruckert C."/>
            <person name="Eimer J."/>
            <person name="Winkler A."/>
            <person name="Tauch A."/>
        </authorList>
    </citation>
    <scope>NUCLEOTIDE SEQUENCE [LARGE SCALE GENOMIC DNA]</scope>
    <source>
        <strain evidence="3 4">DSM 45274</strain>
    </source>
</reference>
<dbReference type="EMBL" id="CP011542">
    <property type="protein sequence ID" value="AKK04369.1"/>
    <property type="molecule type" value="Genomic_DNA"/>
</dbReference>
<sequence length="253" mass="28917">MKISELAEIADVSVRTIRHYHQIGLMPVPARTGAWRNYTFEDVALLIHIRNMASAGIPLSEIKHQLDSAKLLSFEDVLASIDSQIAKLKQQRKKLLELQDRRSATSVNPPDPIAGYYDEIEAALIARGAHKSLAMVRQKRKLSEVLFQLGLFRDEFNDSTRRVSADRLADFCIKLEKLFGSEWTMADCEELTDETLKLRDEIMPFDDRMRKLTSTLVRSSIVEKLTRAAYPEPGMQTYISLCFSRLRDIDNIT</sequence>
<dbReference type="InterPro" id="IPR047057">
    <property type="entry name" value="MerR_fam"/>
</dbReference>
<dbReference type="PROSITE" id="PS50937">
    <property type="entry name" value="HTH_MERR_2"/>
    <property type="match status" value="1"/>
</dbReference>
<feature type="domain" description="HTH merR-type" evidence="2">
    <location>
        <begin position="1"/>
        <end position="68"/>
    </location>
</feature>
<keyword evidence="4" id="KW-1185">Reference proteome</keyword>
<dbReference type="Pfam" id="PF13411">
    <property type="entry name" value="MerR_1"/>
    <property type="match status" value="1"/>
</dbReference>
<dbReference type="AlphaFoldDB" id="A0A0G3GTB8"/>
<evidence type="ECO:0000259" key="2">
    <source>
        <dbReference type="PROSITE" id="PS50937"/>
    </source>
</evidence>
<keyword evidence="1" id="KW-0238">DNA-binding</keyword>
<dbReference type="OrthoDB" id="4569196at2"/>
<gene>
    <name evidence="3" type="ORF">CMUST_00030</name>
</gene>
<dbReference type="InterPro" id="IPR000551">
    <property type="entry name" value="MerR-type_HTH_dom"/>
</dbReference>
<dbReference type="SMART" id="SM00422">
    <property type="entry name" value="HTH_MERR"/>
    <property type="match status" value="1"/>
</dbReference>
<name>A0A0G3GTB8_9CORY</name>
<dbReference type="PATRIC" id="fig|571915.4.peg.7"/>
<reference evidence="4" key="2">
    <citation type="submission" date="2015-05" db="EMBL/GenBank/DDBJ databases">
        <title>Complete genome sequence of Corynebacterium mustelae DSM 45274, isolated from various tissues of a male ferret with lethal sepsis.</title>
        <authorList>
            <person name="Ruckert C."/>
            <person name="Albersmeier A."/>
            <person name="Winkler A."/>
            <person name="Tauch A."/>
        </authorList>
    </citation>
    <scope>NUCLEOTIDE SEQUENCE [LARGE SCALE GENOMIC DNA]</scope>
    <source>
        <strain evidence="4">DSM 45274</strain>
    </source>
</reference>
<evidence type="ECO:0000313" key="4">
    <source>
        <dbReference type="Proteomes" id="UP000035199"/>
    </source>
</evidence>
<protein>
    <submittedName>
        <fullName evidence="3">Putative transcriptional regulator</fullName>
    </submittedName>
</protein>
<dbReference type="RefSeq" id="WP_047260803.1">
    <property type="nucleotide sequence ID" value="NZ_CP011542.1"/>
</dbReference>
<proteinExistence type="predicted"/>
<dbReference type="GO" id="GO:0003677">
    <property type="term" value="F:DNA binding"/>
    <property type="evidence" value="ECO:0007669"/>
    <property type="project" value="UniProtKB-KW"/>
</dbReference>